<comment type="caution">
    <text evidence="2">The sequence shown here is derived from an EMBL/GenBank/DDBJ whole genome shotgun (WGS) entry which is preliminary data.</text>
</comment>
<name>A0ABV7VIY4_9PROT</name>
<reference evidence="3" key="1">
    <citation type="journal article" date="2019" name="Int. J. Syst. Evol. Microbiol.">
        <title>The Global Catalogue of Microorganisms (GCM) 10K type strain sequencing project: providing services to taxonomists for standard genome sequencing and annotation.</title>
        <authorList>
            <consortium name="The Broad Institute Genomics Platform"/>
            <consortium name="The Broad Institute Genome Sequencing Center for Infectious Disease"/>
            <person name="Wu L."/>
            <person name="Ma J."/>
        </authorList>
    </citation>
    <scope>NUCLEOTIDE SEQUENCE [LARGE SCALE GENOMIC DNA]</scope>
    <source>
        <strain evidence="3">KCTC 42182</strain>
    </source>
</reference>
<evidence type="ECO:0000259" key="1">
    <source>
        <dbReference type="Pfam" id="PF09836"/>
    </source>
</evidence>
<accession>A0ABV7VIY4</accession>
<dbReference type="Proteomes" id="UP001595711">
    <property type="component" value="Unassembled WGS sequence"/>
</dbReference>
<dbReference type="InterPro" id="IPR018640">
    <property type="entry name" value="DUF2063"/>
</dbReference>
<evidence type="ECO:0000313" key="2">
    <source>
        <dbReference type="EMBL" id="MFC3677149.1"/>
    </source>
</evidence>
<protein>
    <submittedName>
        <fullName evidence="2">DUF2063 domain-containing protein</fullName>
    </submittedName>
</protein>
<gene>
    <name evidence="2" type="ORF">ACFOOQ_16450</name>
</gene>
<dbReference type="Pfam" id="PF09836">
    <property type="entry name" value="DUF2063"/>
    <property type="match status" value="1"/>
</dbReference>
<feature type="domain" description="Putative DNA-binding" evidence="1">
    <location>
        <begin position="8"/>
        <end position="99"/>
    </location>
</feature>
<dbReference type="RefSeq" id="WP_379728629.1">
    <property type="nucleotide sequence ID" value="NZ_JBHRYJ010000003.1"/>
</dbReference>
<sequence length="263" mass="28409">MSRTLFDIQHCFGSALLDPAAPPPVGVGGRDGRPDERRFAVYRNNVTVGLIEALRARFPVCERLVGEEFFQAMARVYVMANKPRSPLLMTYGDEFPAFIAGFRPAAAVPYLADVARLEVAWGQAYHEAEAVALDIRTLSSVQVSDLVGARIVLHPSARIVRSPHPIASIWLAHQSTGAVDPPDEWRPEDVLVVRPDADVLMHRLPAGGYSFISKILDGSCVGDAAESGLSEAADFELGGNLIGLLRTGAVIDFVTLATLEMTS</sequence>
<dbReference type="EMBL" id="JBHRYJ010000003">
    <property type="protein sequence ID" value="MFC3677149.1"/>
    <property type="molecule type" value="Genomic_DNA"/>
</dbReference>
<dbReference type="InterPro" id="IPR044922">
    <property type="entry name" value="DUF2063_N_sf"/>
</dbReference>
<organism evidence="2 3">
    <name type="scientific">Ferrovibrio xuzhouensis</name>
    <dbReference type="NCBI Taxonomy" id="1576914"/>
    <lineage>
        <taxon>Bacteria</taxon>
        <taxon>Pseudomonadati</taxon>
        <taxon>Pseudomonadota</taxon>
        <taxon>Alphaproteobacteria</taxon>
        <taxon>Rhodospirillales</taxon>
        <taxon>Rhodospirillaceae</taxon>
        <taxon>Ferrovibrio</taxon>
    </lineage>
</organism>
<proteinExistence type="predicted"/>
<dbReference type="Gene3D" id="1.10.150.690">
    <property type="entry name" value="DUF2063"/>
    <property type="match status" value="1"/>
</dbReference>
<evidence type="ECO:0000313" key="3">
    <source>
        <dbReference type="Proteomes" id="UP001595711"/>
    </source>
</evidence>
<keyword evidence="3" id="KW-1185">Reference proteome</keyword>